<name>A0A1L8STR8_9ENTE</name>
<evidence type="ECO:0000256" key="3">
    <source>
        <dbReference type="ARBA" id="ARBA00022729"/>
    </source>
</evidence>
<feature type="domain" description="SpaA-like prealbumin fold" evidence="5">
    <location>
        <begin position="418"/>
        <end position="496"/>
    </location>
</feature>
<dbReference type="InterPro" id="IPR013320">
    <property type="entry name" value="ConA-like_dom_sf"/>
</dbReference>
<dbReference type="PANTHER" id="PTHR36108">
    <property type="entry name" value="COLOSSIN-B-RELATED"/>
    <property type="match status" value="1"/>
</dbReference>
<gene>
    <name evidence="6" type="ORF">RV00_GL002949</name>
</gene>
<dbReference type="PANTHER" id="PTHR36108:SF13">
    <property type="entry name" value="COLOSSIN-B-RELATED"/>
    <property type="match status" value="1"/>
</dbReference>
<dbReference type="Pfam" id="PF17802">
    <property type="entry name" value="SpaA"/>
    <property type="match status" value="3"/>
</dbReference>
<dbReference type="Proteomes" id="UP000183700">
    <property type="component" value="Unassembled WGS sequence"/>
</dbReference>
<comment type="caution">
    <text evidence="6">The sequence shown here is derived from an EMBL/GenBank/DDBJ whole genome shotgun (WGS) entry which is preliminary data.</text>
</comment>
<proteinExistence type="inferred from homology"/>
<feature type="compositionally biased region" description="Basic and acidic residues" evidence="4">
    <location>
        <begin position="506"/>
        <end position="519"/>
    </location>
</feature>
<dbReference type="Gene3D" id="2.60.40.10">
    <property type="entry name" value="Immunoglobulins"/>
    <property type="match status" value="4"/>
</dbReference>
<evidence type="ECO:0000259" key="5">
    <source>
        <dbReference type="Pfam" id="PF17802"/>
    </source>
</evidence>
<dbReference type="CDD" id="cd01951">
    <property type="entry name" value="lectin_L-type"/>
    <property type="match status" value="1"/>
</dbReference>
<keyword evidence="3" id="KW-0732">Signal</keyword>
<keyword evidence="2" id="KW-0964">Secreted</keyword>
<dbReference type="InterPro" id="IPR041033">
    <property type="entry name" value="SpaA_PFL_dom_1"/>
</dbReference>
<dbReference type="STRING" id="319970.RV00_GL002949"/>
<comment type="similarity">
    <text evidence="1">Belongs to the serine-aspartate repeat-containing protein (SDr) family.</text>
</comment>
<dbReference type="Pfam" id="PF18483">
    <property type="entry name" value="Lectin_L-type_dom"/>
    <property type="match status" value="1"/>
</dbReference>
<accession>A0A1L8STR8</accession>
<dbReference type="Gene3D" id="2.60.120.200">
    <property type="match status" value="1"/>
</dbReference>
<evidence type="ECO:0000313" key="6">
    <source>
        <dbReference type="EMBL" id="OJG35395.1"/>
    </source>
</evidence>
<dbReference type="SUPFAM" id="SSF49478">
    <property type="entry name" value="Cna protein B-type domain"/>
    <property type="match status" value="2"/>
</dbReference>
<keyword evidence="7" id="KW-1185">Reference proteome</keyword>
<evidence type="ECO:0000313" key="7">
    <source>
        <dbReference type="Proteomes" id="UP000183700"/>
    </source>
</evidence>
<organism evidence="6 7">
    <name type="scientific">Enterococcus devriesei</name>
    <dbReference type="NCBI Taxonomy" id="319970"/>
    <lineage>
        <taxon>Bacteria</taxon>
        <taxon>Bacillati</taxon>
        <taxon>Bacillota</taxon>
        <taxon>Bacilli</taxon>
        <taxon>Lactobacillales</taxon>
        <taxon>Enterococcaceae</taxon>
        <taxon>Enterococcus</taxon>
    </lineage>
</organism>
<feature type="domain" description="SpaA-like prealbumin fold" evidence="5">
    <location>
        <begin position="322"/>
        <end position="405"/>
    </location>
</feature>
<feature type="domain" description="SpaA-like prealbumin fold" evidence="5">
    <location>
        <begin position="231"/>
        <end position="317"/>
    </location>
</feature>
<dbReference type="AlphaFoldDB" id="A0A1L8STR8"/>
<feature type="region of interest" description="Disordered" evidence="4">
    <location>
        <begin position="498"/>
        <end position="525"/>
    </location>
</feature>
<evidence type="ECO:0000256" key="1">
    <source>
        <dbReference type="ARBA" id="ARBA00007257"/>
    </source>
</evidence>
<sequence>MTVTKDTFLDHFSLHGTASYEQTTGIVTLTQDQQNQVGNFTLNDRIDLAGSFSLKGAVNLGNKLDSQGGADGIGVAFHTGKSSEIGEIGESIGIGGLSNALGFKLDTYWNQTDPTEGRDHPFGAFVRTGSIPPYSAETDKDSIQYLGKNAVSESGEVFHDFSVIYNGQTKEFSVTYQSEEGPLFWQTTVPNTIEAYSLAMSASTGGNSNKQQFRIDQFEYSSKDEADTKGSIVLQLKDQTGQAIKDAVFYLYGADDQLLSELMTDDDGKIKVEELPFGSYYFIEKSVPAGYIKDAERYDLTLDKDHRNQAVAVTNQKELFGKLKILVRDSVSHQPLSGSMFVLRNDDTQTEVNSTTEALGVEGFSQVPYGNYQIVQKRAPNGYIGTNNQKIALNEPNQEIIIENTKIINKGTLLVNVVDQKKVTQPIAAVAFVLKDQTGKVVTTVKTDEQGKFKVADLPYGQYVLEQTSFLTGYQEVEQTRSFNLQSPEMTLTLTNRRKAASNQTKKIENEKETTHTNKDPANSIVGEPETVASQAKTVRGLSHFPSIVGTAKRNMLQNTQEKGLLTIVNHDMQGSLLGNSKFMIYSEGKQSQYQLRLGPDGRGQLDLPYGEYIVHQTEASVGFVKNPKRYRVILNKDHSTQQIIIQNSQLKTSQIKELVNQQTQTVLPAEENELIWTINIDFRTDILETEELVLTNVLPKELSLERASSTSVNGLKDYGTFSQKGRQLIFKFKKHEDSFSYLINQKIHLELVSKKSSS</sequence>
<evidence type="ECO:0000256" key="2">
    <source>
        <dbReference type="ARBA" id="ARBA00022525"/>
    </source>
</evidence>
<dbReference type="EMBL" id="JXKM01000007">
    <property type="protein sequence ID" value="OJG35395.1"/>
    <property type="molecule type" value="Genomic_DNA"/>
</dbReference>
<protein>
    <recommendedName>
        <fullName evidence="5">SpaA-like prealbumin fold domain-containing protein</fullName>
    </recommendedName>
</protein>
<evidence type="ECO:0000256" key="4">
    <source>
        <dbReference type="SAM" id="MobiDB-lite"/>
    </source>
</evidence>
<dbReference type="SUPFAM" id="SSF49899">
    <property type="entry name" value="Concanavalin A-like lectins/glucanases"/>
    <property type="match status" value="1"/>
</dbReference>
<reference evidence="6 7" key="1">
    <citation type="submission" date="2014-12" db="EMBL/GenBank/DDBJ databases">
        <title>Draft genome sequences of 29 type strains of Enterococci.</title>
        <authorList>
            <person name="Zhong Z."/>
            <person name="Sun Z."/>
            <person name="Liu W."/>
            <person name="Zhang W."/>
            <person name="Zhang H."/>
        </authorList>
    </citation>
    <scope>NUCLEOTIDE SEQUENCE [LARGE SCALE GENOMIC DNA]</scope>
    <source>
        <strain evidence="6 7">DSM 22802</strain>
    </source>
</reference>
<dbReference type="InterPro" id="IPR056573">
    <property type="entry name" value="Lectin_L-type_dom"/>
</dbReference>
<dbReference type="InterPro" id="IPR013783">
    <property type="entry name" value="Ig-like_fold"/>
</dbReference>